<name>A0A2P2ISG4_RHIMU</name>
<organism evidence="1">
    <name type="scientific">Rhizophora mucronata</name>
    <name type="common">Asiatic mangrove</name>
    <dbReference type="NCBI Taxonomy" id="61149"/>
    <lineage>
        <taxon>Eukaryota</taxon>
        <taxon>Viridiplantae</taxon>
        <taxon>Streptophyta</taxon>
        <taxon>Embryophyta</taxon>
        <taxon>Tracheophyta</taxon>
        <taxon>Spermatophyta</taxon>
        <taxon>Magnoliopsida</taxon>
        <taxon>eudicotyledons</taxon>
        <taxon>Gunneridae</taxon>
        <taxon>Pentapetalae</taxon>
        <taxon>rosids</taxon>
        <taxon>fabids</taxon>
        <taxon>Malpighiales</taxon>
        <taxon>Rhizophoraceae</taxon>
        <taxon>Rhizophora</taxon>
    </lineage>
</organism>
<reference evidence="1" key="1">
    <citation type="submission" date="2018-02" db="EMBL/GenBank/DDBJ databases">
        <title>Rhizophora mucronata_Transcriptome.</title>
        <authorList>
            <person name="Meera S.P."/>
            <person name="Sreeshan A."/>
            <person name="Augustine A."/>
        </authorList>
    </citation>
    <scope>NUCLEOTIDE SEQUENCE</scope>
    <source>
        <tissue evidence="1">Leaf</tissue>
    </source>
</reference>
<dbReference type="AlphaFoldDB" id="A0A2P2ISG4"/>
<proteinExistence type="predicted"/>
<dbReference type="EMBL" id="GGEC01003653">
    <property type="protein sequence ID" value="MBW84136.1"/>
    <property type="molecule type" value="Transcribed_RNA"/>
</dbReference>
<protein>
    <submittedName>
        <fullName evidence="1">Uncharacterized protein</fullName>
    </submittedName>
</protein>
<sequence length="37" mass="4684">MFHFFMIYFVIITELLTRAMWFPLSSKYRWDYISSEL</sequence>
<evidence type="ECO:0000313" key="1">
    <source>
        <dbReference type="EMBL" id="MBW84136.1"/>
    </source>
</evidence>
<accession>A0A2P2ISG4</accession>